<reference evidence="1" key="2">
    <citation type="submission" date="2012-12" db="EMBL/GenBank/DDBJ databases">
        <authorList>
            <person name="Gao Y.W."/>
            <person name="Fan S.T."/>
            <person name="Sun H.T."/>
            <person name="Wang Z."/>
            <person name="Gao X.L."/>
            <person name="Li Y.G."/>
            <person name="Wang T.C."/>
            <person name="Zhang K."/>
            <person name="Xu W.W."/>
            <person name="Yu Z.J."/>
            <person name="Xia X.Z."/>
        </authorList>
    </citation>
    <scope>NUCLEOTIDE SEQUENCE</scope>
    <source>
        <strain evidence="1">FR3</strain>
    </source>
</reference>
<protein>
    <submittedName>
        <fullName evidence="1">Bm8646</fullName>
    </submittedName>
</protein>
<dbReference type="EMBL" id="LN856496">
    <property type="protein sequence ID" value="CRZ22553.1"/>
    <property type="molecule type" value="Genomic_DNA"/>
</dbReference>
<gene>
    <name evidence="1" type="primary">Bm8646</name>
    <name evidence="1" type="ORF">BM_Bm8646</name>
</gene>
<dbReference type="AlphaFoldDB" id="A0A0H5S1G2"/>
<proteinExistence type="predicted"/>
<organism evidence="1">
    <name type="scientific">Brugia malayi</name>
    <name type="common">Filarial nematode worm</name>
    <dbReference type="NCBI Taxonomy" id="6279"/>
    <lineage>
        <taxon>Eukaryota</taxon>
        <taxon>Metazoa</taxon>
        <taxon>Ecdysozoa</taxon>
        <taxon>Nematoda</taxon>
        <taxon>Chromadorea</taxon>
        <taxon>Rhabditida</taxon>
        <taxon>Spirurina</taxon>
        <taxon>Spiruromorpha</taxon>
        <taxon>Filarioidea</taxon>
        <taxon>Onchocercidae</taxon>
        <taxon>Brugia</taxon>
    </lineage>
</organism>
<sequence length="59" mass="7014">MLNWSVGRMSFGLMPLLKLSSNDEGFQFITVTKKQFKLIHQWHTYCYSSFSHFISPQRN</sequence>
<accession>A0A0H5S1G2</accession>
<reference evidence="1" key="1">
    <citation type="journal article" date="2007" name="Science">
        <title>Draft genome of the filarial nematode parasite Brugia malayi.</title>
        <authorList>
            <person name="Ghedin E."/>
            <person name="Wang S."/>
            <person name="Spiro D."/>
            <person name="Caler E."/>
            <person name="Zhao Q."/>
            <person name="Crabtree J."/>
            <person name="Allen J.E."/>
            <person name="Delcher A.L."/>
            <person name="Guiliano D.B."/>
            <person name="Miranda-Saavedra D."/>
            <person name="Angiuoli S.V."/>
            <person name="Creasy T."/>
            <person name="Amedeo P."/>
            <person name="Haas B."/>
            <person name="El-Sayed N.M."/>
            <person name="Wortman J.R."/>
            <person name="Feldblyum T."/>
            <person name="Tallon L."/>
            <person name="Schatz M."/>
            <person name="Shumway M."/>
            <person name="Koo H."/>
            <person name="Salzberg S.L."/>
            <person name="Schobel S."/>
            <person name="Pertea M."/>
            <person name="Pop M."/>
            <person name="White O."/>
            <person name="Barton G.J."/>
            <person name="Carlow C.K."/>
            <person name="Crawford M.J."/>
            <person name="Daub J."/>
            <person name="Dimmic M.W."/>
            <person name="Estes C.F."/>
            <person name="Foster J.M."/>
            <person name="Ganatra M."/>
            <person name="Gregory W.F."/>
            <person name="Johnson N.M."/>
            <person name="Jin J."/>
            <person name="Komuniecki R."/>
            <person name="Korf I."/>
            <person name="Kumar S."/>
            <person name="Laney S."/>
            <person name="Li B.W."/>
            <person name="Li W."/>
            <person name="Lindblom T.H."/>
            <person name="Lustigman S."/>
            <person name="Ma D."/>
            <person name="Maina C.V."/>
            <person name="Martin D.M."/>
            <person name="McCarter J.P."/>
            <person name="McReynolds L."/>
            <person name="Mitreva M."/>
            <person name="Nutman T.B."/>
            <person name="Parkinson J."/>
            <person name="Peregrin-Alvarez J.M."/>
            <person name="Poole C."/>
            <person name="Ren Q."/>
            <person name="Saunders L."/>
            <person name="Sluder A.E."/>
            <person name="Smith K."/>
            <person name="Stanke M."/>
            <person name="Unnasch T.R."/>
            <person name="Ware J."/>
            <person name="Wei A.D."/>
            <person name="Weil G."/>
            <person name="Williams D.J."/>
            <person name="Zhang Y."/>
            <person name="Williams S.A."/>
            <person name="Fraser-Liggett C."/>
            <person name="Slatko B."/>
            <person name="Blaxter M.L."/>
            <person name="Scott A.L."/>
        </authorList>
    </citation>
    <scope>NUCLEOTIDE SEQUENCE</scope>
    <source>
        <strain evidence="1">FR3</strain>
    </source>
</reference>
<name>A0A0H5S1G2_BRUMA</name>
<evidence type="ECO:0000313" key="1">
    <source>
        <dbReference type="EMBL" id="CRZ22553.1"/>
    </source>
</evidence>